<organism evidence="1 2">
    <name type="scientific">Mucilaginibacter paludis DSM 18603</name>
    <dbReference type="NCBI Taxonomy" id="714943"/>
    <lineage>
        <taxon>Bacteria</taxon>
        <taxon>Pseudomonadati</taxon>
        <taxon>Bacteroidota</taxon>
        <taxon>Sphingobacteriia</taxon>
        <taxon>Sphingobacteriales</taxon>
        <taxon>Sphingobacteriaceae</taxon>
        <taxon>Mucilaginibacter</taxon>
    </lineage>
</organism>
<dbReference type="HOGENOM" id="CLU_1370868_0_0_10"/>
<dbReference type="OrthoDB" id="1099184at2"/>
<dbReference type="EMBL" id="CM001403">
    <property type="protein sequence ID" value="EHQ25573.1"/>
    <property type="molecule type" value="Genomic_DNA"/>
</dbReference>
<dbReference type="RefSeq" id="WP_008505362.1">
    <property type="nucleotide sequence ID" value="NZ_CM001403.1"/>
</dbReference>
<reference evidence="1" key="1">
    <citation type="submission" date="2011-09" db="EMBL/GenBank/DDBJ databases">
        <title>The permanent draft genome of Mucilaginibacter paludis DSM 18603.</title>
        <authorList>
            <consortium name="US DOE Joint Genome Institute (JGI-PGF)"/>
            <person name="Lucas S."/>
            <person name="Han J."/>
            <person name="Lapidus A."/>
            <person name="Bruce D."/>
            <person name="Goodwin L."/>
            <person name="Pitluck S."/>
            <person name="Peters L."/>
            <person name="Kyrpides N."/>
            <person name="Mavromatis K."/>
            <person name="Ivanova N."/>
            <person name="Mikhailova N."/>
            <person name="Held B."/>
            <person name="Detter J.C."/>
            <person name="Tapia R."/>
            <person name="Han C."/>
            <person name="Land M."/>
            <person name="Hauser L."/>
            <person name="Markowitz V."/>
            <person name="Cheng J.-F."/>
            <person name="Hugenholtz P."/>
            <person name="Woyke T."/>
            <person name="Wu D."/>
            <person name="Tindall B."/>
            <person name="Brambilla E."/>
            <person name="Klenk H.-P."/>
            <person name="Eisen J.A."/>
        </authorList>
    </citation>
    <scope>NUCLEOTIDE SEQUENCE [LARGE SCALE GENOMIC DNA]</scope>
    <source>
        <strain evidence="1">DSM 18603</strain>
    </source>
</reference>
<name>H1YI25_9SPHI</name>
<dbReference type="AlphaFoldDB" id="H1YI25"/>
<sequence length="199" mass="22915">MENSALTLNSATIKNYLQANHFSVQWEKNMIAEILEAIESNNTEKLAWFKGFGKDIRHILMNVHAYRKGLEFGFTEIAFDKNDWFCRSEFLEKEDIKLGDSERYGEYSNIYLGRGINHIWTYALNYSYGMAGGGYGLSIYGKQFRCRQDALIYALDEIKKMMTARIGDKDTTNVKQPVIMATLRAISQVQVSMVQLTLF</sequence>
<evidence type="ECO:0000313" key="1">
    <source>
        <dbReference type="EMBL" id="EHQ25573.1"/>
    </source>
</evidence>
<gene>
    <name evidence="1" type="ORF">Mucpa_1413</name>
</gene>
<dbReference type="eggNOG" id="ENOG5033AC4">
    <property type="taxonomic scope" value="Bacteria"/>
</dbReference>
<keyword evidence="2" id="KW-1185">Reference proteome</keyword>
<proteinExistence type="predicted"/>
<dbReference type="Proteomes" id="UP000002774">
    <property type="component" value="Chromosome"/>
</dbReference>
<accession>H1YI25</accession>
<evidence type="ECO:0000313" key="2">
    <source>
        <dbReference type="Proteomes" id="UP000002774"/>
    </source>
</evidence>
<protein>
    <submittedName>
        <fullName evidence="1">Uncharacterized protein</fullName>
    </submittedName>
</protein>